<dbReference type="SUPFAM" id="SSF50475">
    <property type="entry name" value="FMN-binding split barrel"/>
    <property type="match status" value="1"/>
</dbReference>
<protein>
    <submittedName>
        <fullName evidence="3">Flavin reductase family protein</fullName>
    </submittedName>
</protein>
<dbReference type="GO" id="GO:0010181">
    <property type="term" value="F:FMN binding"/>
    <property type="evidence" value="ECO:0007669"/>
    <property type="project" value="InterPro"/>
</dbReference>
<dbReference type="InterPro" id="IPR002563">
    <property type="entry name" value="Flavin_Rdtase-like_dom"/>
</dbReference>
<reference evidence="3" key="1">
    <citation type="journal article" date="2021" name="PeerJ">
        <title>Extensive microbial diversity within the chicken gut microbiome revealed by metagenomics and culture.</title>
        <authorList>
            <person name="Gilroy R."/>
            <person name="Ravi A."/>
            <person name="Getino M."/>
            <person name="Pursley I."/>
            <person name="Horton D.L."/>
            <person name="Alikhan N.F."/>
            <person name="Baker D."/>
            <person name="Gharbi K."/>
            <person name="Hall N."/>
            <person name="Watson M."/>
            <person name="Adriaenssens E.M."/>
            <person name="Foster-Nyarko E."/>
            <person name="Jarju S."/>
            <person name="Secka A."/>
            <person name="Antonio M."/>
            <person name="Oren A."/>
            <person name="Chaudhuri R.R."/>
            <person name="La Ragione R."/>
            <person name="Hildebrand F."/>
            <person name="Pallen M.J."/>
        </authorList>
    </citation>
    <scope>NUCLEOTIDE SEQUENCE</scope>
    <source>
        <strain evidence="3">CHK186-16707</strain>
    </source>
</reference>
<evidence type="ECO:0000256" key="1">
    <source>
        <dbReference type="ARBA" id="ARBA00038054"/>
    </source>
</evidence>
<evidence type="ECO:0000259" key="2">
    <source>
        <dbReference type="Pfam" id="PF01613"/>
    </source>
</evidence>
<dbReference type="InterPro" id="IPR012349">
    <property type="entry name" value="Split_barrel_FMN-bd"/>
</dbReference>
<dbReference type="InterPro" id="IPR052174">
    <property type="entry name" value="Flavoredoxin"/>
</dbReference>
<proteinExistence type="inferred from homology"/>
<dbReference type="Proteomes" id="UP000824225">
    <property type="component" value="Unassembled WGS sequence"/>
</dbReference>
<dbReference type="Pfam" id="PF01613">
    <property type="entry name" value="Flavin_Reduct"/>
    <property type="match status" value="1"/>
</dbReference>
<reference evidence="3" key="2">
    <citation type="submission" date="2021-04" db="EMBL/GenBank/DDBJ databases">
        <authorList>
            <person name="Gilroy R."/>
        </authorList>
    </citation>
    <scope>NUCLEOTIDE SEQUENCE</scope>
    <source>
        <strain evidence="3">CHK186-16707</strain>
    </source>
</reference>
<organism evidence="3 4">
    <name type="scientific">Candidatus Mailhella merdigallinarum</name>
    <dbReference type="NCBI Taxonomy" id="2838658"/>
    <lineage>
        <taxon>Bacteria</taxon>
        <taxon>Pseudomonadati</taxon>
        <taxon>Thermodesulfobacteriota</taxon>
        <taxon>Desulfovibrionia</taxon>
        <taxon>Desulfovibrionales</taxon>
        <taxon>Desulfovibrionaceae</taxon>
        <taxon>Mailhella</taxon>
    </lineage>
</organism>
<dbReference type="Gene3D" id="2.30.110.10">
    <property type="entry name" value="Electron Transport, Fmn-binding Protein, Chain A"/>
    <property type="match status" value="1"/>
</dbReference>
<evidence type="ECO:0000313" key="3">
    <source>
        <dbReference type="EMBL" id="HJA08214.1"/>
    </source>
</evidence>
<dbReference type="GO" id="GO:0016646">
    <property type="term" value="F:oxidoreductase activity, acting on the CH-NH group of donors, NAD or NADP as acceptor"/>
    <property type="evidence" value="ECO:0007669"/>
    <property type="project" value="UniProtKB-ARBA"/>
</dbReference>
<sequence length="167" mass="18772">MSEFKPINPEALQDNPFSLIGKGWMLITAGRDKCNAMTASWGGLGVMWSKNVAFVVVRPQRYTKEFLDAEPAFSLSFLGDEHRKALSYLGSVSGRNEDKMARCGLTPAREDGIPYFAEAHTALFCRKLFAQPYDPAAFLDKSIIDRQYPERDFHTLYIAEIVKALAK</sequence>
<comment type="caution">
    <text evidence="3">The sequence shown here is derived from an EMBL/GenBank/DDBJ whole genome shotgun (WGS) entry which is preliminary data.</text>
</comment>
<gene>
    <name evidence="3" type="ORF">H9962_03360</name>
</gene>
<comment type="similarity">
    <text evidence="1">Belongs to the flavoredoxin family.</text>
</comment>
<evidence type="ECO:0000313" key="4">
    <source>
        <dbReference type="Proteomes" id="UP000824225"/>
    </source>
</evidence>
<dbReference type="AlphaFoldDB" id="A0A9D2HCX5"/>
<accession>A0A9D2HCX5</accession>
<dbReference type="PANTHER" id="PTHR43567:SF5">
    <property type="entry name" value="HYPOTHETICAL CYTOSOLIC PROTEIN"/>
    <property type="match status" value="1"/>
</dbReference>
<dbReference type="PANTHER" id="PTHR43567">
    <property type="entry name" value="FLAVOREDOXIN-RELATED-RELATED"/>
    <property type="match status" value="1"/>
</dbReference>
<name>A0A9D2HCX5_9BACT</name>
<dbReference type="EMBL" id="DXAN01000006">
    <property type="protein sequence ID" value="HJA08214.1"/>
    <property type="molecule type" value="Genomic_DNA"/>
</dbReference>
<feature type="domain" description="Flavin reductase like" evidence="2">
    <location>
        <begin position="20"/>
        <end position="164"/>
    </location>
</feature>